<evidence type="ECO:0000313" key="4">
    <source>
        <dbReference type="EMBL" id="PWJ77453.1"/>
    </source>
</evidence>
<dbReference type="NCBIfam" id="TIGR02858">
    <property type="entry name" value="spore_III_AA"/>
    <property type="match status" value="1"/>
</dbReference>
<sequence length="321" mass="35795">MKGKDELIKIFSIRLRGILQRMDVDLEQLQEIRLRVDKPLMIAYGGREYFVAESGRISLDEASGYVVDKKELLETMEYIANYSLYAFEDELRQGFITIQGGHRVGVAGKIVMDGDKIKSVKYISFINVRLSHQIKGCAGEVLPYVIQGEEVCHTLIISPPRCGKTTLLRDMIRQLSNGTDYFPGITVGVVDERSEIGGAYLGVPQNDLGIRTDVLDCCPKAEGMMMLVRSMSPRIIAVDEIGDYGDIHAIETVLHCGCKLLATVHGSSIEDVKKKPLLQKLVLERIFERYVILHNHNQVGKVKAIFDARGTALYEGRGTGC</sequence>
<name>A0AB73T7C0_9FIRM</name>
<dbReference type="Pfam" id="PF19568">
    <property type="entry name" value="Spore_III_AA"/>
    <property type="match status" value="1"/>
</dbReference>
<accession>A0AB73T7C0</accession>
<proteinExistence type="predicted"/>
<dbReference type="AlphaFoldDB" id="A0AB73T7C0"/>
<evidence type="ECO:0000256" key="1">
    <source>
        <dbReference type="ARBA" id="ARBA00022741"/>
    </source>
</evidence>
<dbReference type="InterPro" id="IPR014217">
    <property type="entry name" value="Spore_III_AA"/>
</dbReference>
<evidence type="ECO:0000259" key="3">
    <source>
        <dbReference type="Pfam" id="PF19568"/>
    </source>
</evidence>
<protein>
    <submittedName>
        <fullName evidence="4">Stage III sporulation protein AA</fullName>
    </submittedName>
</protein>
<dbReference type="SUPFAM" id="SSF52540">
    <property type="entry name" value="P-loop containing nucleoside triphosphate hydrolases"/>
    <property type="match status" value="1"/>
</dbReference>
<dbReference type="GO" id="GO:0005524">
    <property type="term" value="F:ATP binding"/>
    <property type="evidence" value="ECO:0007669"/>
    <property type="project" value="UniProtKB-KW"/>
</dbReference>
<dbReference type="Gene3D" id="3.40.50.300">
    <property type="entry name" value="P-loop containing nucleotide triphosphate hydrolases"/>
    <property type="match status" value="1"/>
</dbReference>
<dbReference type="InterPro" id="IPR045735">
    <property type="entry name" value="Spore_III_AA_AAA+_ATPase"/>
</dbReference>
<dbReference type="InterPro" id="IPR027417">
    <property type="entry name" value="P-loop_NTPase"/>
</dbReference>
<keyword evidence="5" id="KW-1185">Reference proteome</keyword>
<dbReference type="PANTHER" id="PTHR20953">
    <property type="entry name" value="KINASE-RELATED"/>
    <property type="match status" value="1"/>
</dbReference>
<feature type="domain" description="Stage III sporulation protein AA AAA+ ATPase" evidence="3">
    <location>
        <begin position="3"/>
        <end position="312"/>
    </location>
</feature>
<evidence type="ECO:0000256" key="2">
    <source>
        <dbReference type="ARBA" id="ARBA00022840"/>
    </source>
</evidence>
<evidence type="ECO:0000313" key="5">
    <source>
        <dbReference type="Proteomes" id="UP000245412"/>
    </source>
</evidence>
<keyword evidence="1" id="KW-0547">Nucleotide-binding</keyword>
<organism evidence="4 5">
    <name type="scientific">Murimonas intestini</name>
    <dbReference type="NCBI Taxonomy" id="1337051"/>
    <lineage>
        <taxon>Bacteria</taxon>
        <taxon>Bacillati</taxon>
        <taxon>Bacillota</taxon>
        <taxon>Clostridia</taxon>
        <taxon>Lachnospirales</taxon>
        <taxon>Lachnospiraceae</taxon>
        <taxon>Murimonas</taxon>
    </lineage>
</organism>
<dbReference type="Proteomes" id="UP000245412">
    <property type="component" value="Unassembled WGS sequence"/>
</dbReference>
<dbReference type="PANTHER" id="PTHR20953:SF3">
    <property type="entry name" value="P-LOOP CONTAINING NUCLEOSIDE TRIPHOSPHATE HYDROLASES SUPERFAMILY PROTEIN"/>
    <property type="match status" value="1"/>
</dbReference>
<comment type="caution">
    <text evidence="4">The sequence shown here is derived from an EMBL/GenBank/DDBJ whole genome shotgun (WGS) entry which is preliminary data.</text>
</comment>
<dbReference type="EMBL" id="QGGY01000003">
    <property type="protein sequence ID" value="PWJ77453.1"/>
    <property type="molecule type" value="Genomic_DNA"/>
</dbReference>
<dbReference type="RefSeq" id="WP_109625552.1">
    <property type="nucleotide sequence ID" value="NZ_CABJAT010000007.1"/>
</dbReference>
<keyword evidence="2" id="KW-0067">ATP-binding</keyword>
<gene>
    <name evidence="4" type="ORF">C7383_103298</name>
</gene>
<reference evidence="4 5" key="1">
    <citation type="submission" date="2018-05" db="EMBL/GenBank/DDBJ databases">
        <authorList>
            <person name="Goeker M."/>
            <person name="Huntemann M."/>
            <person name="Clum A."/>
            <person name="Pillay M."/>
            <person name="Palaniappan K."/>
            <person name="Varghese N."/>
            <person name="Mikhailova N."/>
            <person name="Stamatis D."/>
            <person name="Reddy T."/>
            <person name="Daum C."/>
            <person name="Shapiro N."/>
            <person name="Ivanova N."/>
            <person name="Kyrpides N."/>
            <person name="Woyke T."/>
        </authorList>
    </citation>
    <scope>NUCLEOTIDE SEQUENCE [LARGE SCALE GENOMIC DNA]</scope>
    <source>
        <strain evidence="4 5">DSM 26524</strain>
    </source>
</reference>